<feature type="transmembrane region" description="Helical" evidence="10">
    <location>
        <begin position="414"/>
        <end position="434"/>
    </location>
</feature>
<dbReference type="InterPro" id="IPR005828">
    <property type="entry name" value="MFS_sugar_transport-like"/>
</dbReference>
<dbReference type="Gene3D" id="1.20.1250.20">
    <property type="entry name" value="MFS general substrate transporter like domains"/>
    <property type="match status" value="1"/>
</dbReference>
<feature type="transmembrane region" description="Helical" evidence="10">
    <location>
        <begin position="175"/>
        <end position="194"/>
    </location>
</feature>
<feature type="transmembrane region" description="Helical" evidence="10">
    <location>
        <begin position="232"/>
        <end position="254"/>
    </location>
</feature>
<dbReference type="PROSITE" id="PS50850">
    <property type="entry name" value="MFS"/>
    <property type="match status" value="1"/>
</dbReference>
<evidence type="ECO:0000256" key="8">
    <source>
        <dbReference type="ARBA" id="ARBA00023180"/>
    </source>
</evidence>
<dbReference type="PROSITE" id="PS00217">
    <property type="entry name" value="SUGAR_TRANSPORT_2"/>
    <property type="match status" value="1"/>
</dbReference>
<evidence type="ECO:0000259" key="11">
    <source>
        <dbReference type="PROSITE" id="PS50850"/>
    </source>
</evidence>
<evidence type="ECO:0000256" key="10">
    <source>
        <dbReference type="SAM" id="Phobius"/>
    </source>
</evidence>
<comment type="subcellular location">
    <subcellularLocation>
        <location evidence="1">Cell membrane</location>
        <topology evidence="1">Multi-pass membrane protein</topology>
    </subcellularLocation>
</comment>
<accession>A0ABD2C189</accession>
<keyword evidence="3" id="KW-1003">Cell membrane</keyword>
<evidence type="ECO:0000256" key="3">
    <source>
        <dbReference type="ARBA" id="ARBA00022475"/>
    </source>
</evidence>
<dbReference type="Pfam" id="PF00083">
    <property type="entry name" value="Sugar_tr"/>
    <property type="match status" value="1"/>
</dbReference>
<feature type="transmembrane region" description="Helical" evidence="10">
    <location>
        <begin position="376"/>
        <end position="394"/>
    </location>
</feature>
<name>A0ABD2C189_VESSQ</name>
<dbReference type="Proteomes" id="UP001607302">
    <property type="component" value="Unassembled WGS sequence"/>
</dbReference>
<feature type="transmembrane region" description="Helical" evidence="10">
    <location>
        <begin position="102"/>
        <end position="122"/>
    </location>
</feature>
<dbReference type="InterPro" id="IPR005829">
    <property type="entry name" value="Sugar_transporter_CS"/>
</dbReference>
<protein>
    <submittedName>
        <fullName evidence="12">Facilitated trehalose transporter Tret1-like isoform X3</fullName>
    </submittedName>
</protein>
<dbReference type="GO" id="GO:0005886">
    <property type="term" value="C:plasma membrane"/>
    <property type="evidence" value="ECO:0007669"/>
    <property type="project" value="UniProtKB-SubCell"/>
</dbReference>
<evidence type="ECO:0000256" key="5">
    <source>
        <dbReference type="ARBA" id="ARBA00022692"/>
    </source>
</evidence>
<evidence type="ECO:0000313" key="13">
    <source>
        <dbReference type="Proteomes" id="UP001607302"/>
    </source>
</evidence>
<keyword evidence="13" id="KW-1185">Reference proteome</keyword>
<evidence type="ECO:0000256" key="2">
    <source>
        <dbReference type="ARBA" id="ARBA00022448"/>
    </source>
</evidence>
<evidence type="ECO:0000256" key="9">
    <source>
        <dbReference type="SAM" id="MobiDB-lite"/>
    </source>
</evidence>
<feature type="non-terminal residue" evidence="12">
    <location>
        <position position="655"/>
    </location>
</feature>
<keyword evidence="6 10" id="KW-1133">Transmembrane helix</keyword>
<feature type="region of interest" description="Disordered" evidence="9">
    <location>
        <begin position="615"/>
        <end position="655"/>
    </location>
</feature>
<evidence type="ECO:0000256" key="1">
    <source>
        <dbReference type="ARBA" id="ARBA00004651"/>
    </source>
</evidence>
<keyword evidence="5 10" id="KW-0812">Transmembrane</keyword>
<evidence type="ECO:0000313" key="12">
    <source>
        <dbReference type="EMBL" id="KAL2738812.1"/>
    </source>
</evidence>
<dbReference type="PROSITE" id="PS00216">
    <property type="entry name" value="SUGAR_TRANSPORT_1"/>
    <property type="match status" value="1"/>
</dbReference>
<dbReference type="InterPro" id="IPR036259">
    <property type="entry name" value="MFS_trans_sf"/>
</dbReference>
<dbReference type="PRINTS" id="PR00171">
    <property type="entry name" value="SUGRTRNSPORT"/>
</dbReference>
<keyword evidence="8" id="KW-0325">Glycoprotein</keyword>
<dbReference type="InterPro" id="IPR003663">
    <property type="entry name" value="Sugar/inositol_transpt"/>
</dbReference>
<dbReference type="EMBL" id="JAUDFV010000025">
    <property type="protein sequence ID" value="KAL2738812.1"/>
    <property type="molecule type" value="Genomic_DNA"/>
</dbReference>
<feature type="transmembrane region" description="Helical" evidence="10">
    <location>
        <begin position="511"/>
        <end position="531"/>
    </location>
</feature>
<gene>
    <name evidence="12" type="ORF">V1478_001378</name>
</gene>
<feature type="transmembrane region" description="Helical" evidence="10">
    <location>
        <begin position="441"/>
        <end position="463"/>
    </location>
</feature>
<dbReference type="PANTHER" id="PTHR48021">
    <property type="match status" value="1"/>
</dbReference>
<proteinExistence type="predicted"/>
<dbReference type="AlphaFoldDB" id="A0ABD2C189"/>
<dbReference type="SUPFAM" id="SSF103473">
    <property type="entry name" value="MFS general substrate transporter"/>
    <property type="match status" value="1"/>
</dbReference>
<feature type="transmembrane region" description="Helical" evidence="10">
    <location>
        <begin position="260"/>
        <end position="278"/>
    </location>
</feature>
<feature type="transmembrane region" description="Helical" evidence="10">
    <location>
        <begin position="475"/>
        <end position="499"/>
    </location>
</feature>
<feature type="non-terminal residue" evidence="12">
    <location>
        <position position="1"/>
    </location>
</feature>
<feature type="compositionally biased region" description="Basic and acidic residues" evidence="9">
    <location>
        <begin position="615"/>
        <end position="626"/>
    </location>
</feature>
<feature type="compositionally biased region" description="Polar residues" evidence="9">
    <location>
        <begin position="637"/>
        <end position="655"/>
    </location>
</feature>
<dbReference type="InterPro" id="IPR020846">
    <property type="entry name" value="MFS_dom"/>
</dbReference>
<keyword evidence="2" id="KW-0813">Transport</keyword>
<dbReference type="FunFam" id="1.20.1250.20:FF:000218">
    <property type="entry name" value="facilitated trehalose transporter Tret1"/>
    <property type="match status" value="1"/>
</dbReference>
<evidence type="ECO:0000256" key="6">
    <source>
        <dbReference type="ARBA" id="ARBA00022989"/>
    </source>
</evidence>
<comment type="caution">
    <text evidence="12">The sequence shown here is derived from an EMBL/GenBank/DDBJ whole genome shotgun (WGS) entry which is preliminary data.</text>
</comment>
<dbReference type="PANTHER" id="PTHR48021:SF46">
    <property type="entry name" value="MAJOR FACILITATOR SUPERFAMILY (MFS) PROFILE DOMAIN-CONTAINING PROTEIN"/>
    <property type="match status" value="1"/>
</dbReference>
<keyword evidence="4" id="KW-0762">Sugar transport</keyword>
<dbReference type="InterPro" id="IPR050549">
    <property type="entry name" value="MFS_Trehalose_Transporter"/>
</dbReference>
<evidence type="ECO:0000256" key="7">
    <source>
        <dbReference type="ARBA" id="ARBA00023136"/>
    </source>
</evidence>
<feature type="transmembrane region" description="Helical" evidence="10">
    <location>
        <begin position="200"/>
        <end position="220"/>
    </location>
</feature>
<feature type="transmembrane region" description="Helical" evidence="10">
    <location>
        <begin position="543"/>
        <end position="562"/>
    </location>
</feature>
<feature type="transmembrane region" description="Helical" evidence="10">
    <location>
        <begin position="147"/>
        <end position="168"/>
    </location>
</feature>
<feature type="domain" description="Major facilitator superfamily (MFS) profile" evidence="11">
    <location>
        <begin position="100"/>
        <end position="566"/>
    </location>
</feature>
<sequence>LIRILRFRRTAAASLCYVLQEIAVPFESTRYLKVPLMRSSLSLVTWKSLLSFNFYFAFPPTSSHPTLSVLIDLPKEAPKGETSQHTSIEKPNLSERTRWRQWLASISATLSMVAVGTVYGWTTTSLSKLMSKDSDAPMRITEDESSWIVSLTVIGSMIGPFLGAYLADRYGRKRCLLFSSGFYIAGWTIVFFATSVSALYAARVILGVGVGVSYTTNPMYVSEVADVNIRGALGTLIAVNVFTGSLLTCSIGPWISYRSLVVVLLIIPILFILTFIWFPESPHFLAARGRKAEASRSLAFFKGIRDRDEARRELELALQAGSNEDSRDNKIVGDDRINKVASSSTPSSVTNGKEENGLRTVLNKVKLMLLPTNSRALCIILGLIAAQQLSGNFSTIQYLEVLFNRASVGIDSNIATILVLAVGLVSGACSTATVEGAGRRPLLIFSTLGSSITLAILAIYLMLDAKKFNVSSANFLPVVVVILFQVAFQIGLGTLPNALIGELFPTEVKGIAGAIVTVFDGVLGFAVSKLYQVIGDILGAYAVYYFFSASCLLAFFMVTFLLPETKGRTFREIQRLLAGNARKISSSPRFDDLEEGKAWRRNKKCSFISPARIKGEEGKEGGREEGCADGLVLRRPTNVNSASPNPNRISTSQSP</sequence>
<organism evidence="12 13">
    <name type="scientific">Vespula squamosa</name>
    <name type="common">Southern yellow jacket</name>
    <name type="synonym">Wasp</name>
    <dbReference type="NCBI Taxonomy" id="30214"/>
    <lineage>
        <taxon>Eukaryota</taxon>
        <taxon>Metazoa</taxon>
        <taxon>Ecdysozoa</taxon>
        <taxon>Arthropoda</taxon>
        <taxon>Hexapoda</taxon>
        <taxon>Insecta</taxon>
        <taxon>Pterygota</taxon>
        <taxon>Neoptera</taxon>
        <taxon>Endopterygota</taxon>
        <taxon>Hymenoptera</taxon>
        <taxon>Apocrita</taxon>
        <taxon>Aculeata</taxon>
        <taxon>Vespoidea</taxon>
        <taxon>Vespidae</taxon>
        <taxon>Vespinae</taxon>
        <taxon>Vespula</taxon>
    </lineage>
</organism>
<reference evidence="12 13" key="1">
    <citation type="journal article" date="2024" name="Ann. Entomol. Soc. Am.">
        <title>Genomic analyses of the southern and eastern yellowjacket wasps (Hymenoptera: Vespidae) reveal evolutionary signatures of social life.</title>
        <authorList>
            <person name="Catto M.A."/>
            <person name="Caine P.B."/>
            <person name="Orr S.E."/>
            <person name="Hunt B.G."/>
            <person name="Goodisman M.A.D."/>
        </authorList>
    </citation>
    <scope>NUCLEOTIDE SEQUENCE [LARGE SCALE GENOMIC DNA]</scope>
    <source>
        <strain evidence="12">233</strain>
        <tissue evidence="12">Head and thorax</tissue>
    </source>
</reference>
<keyword evidence="7 10" id="KW-0472">Membrane</keyword>
<evidence type="ECO:0000256" key="4">
    <source>
        <dbReference type="ARBA" id="ARBA00022597"/>
    </source>
</evidence>